<name>A0A4V4HC39_DENBC</name>
<protein>
    <recommendedName>
        <fullName evidence="2">DUF6534 domain-containing protein</fullName>
    </recommendedName>
</protein>
<keyword evidence="1" id="KW-0472">Membrane</keyword>
<dbReference type="Proteomes" id="UP000297245">
    <property type="component" value="Unassembled WGS sequence"/>
</dbReference>
<feature type="non-terminal residue" evidence="3">
    <location>
        <position position="234"/>
    </location>
</feature>
<keyword evidence="1" id="KW-1133">Transmembrane helix</keyword>
<dbReference type="InterPro" id="IPR045339">
    <property type="entry name" value="DUF6534"/>
</dbReference>
<evidence type="ECO:0000313" key="3">
    <source>
        <dbReference type="EMBL" id="THU81825.1"/>
    </source>
</evidence>
<evidence type="ECO:0000313" key="4">
    <source>
        <dbReference type="EMBL" id="THU85575.1"/>
    </source>
</evidence>
<evidence type="ECO:0000313" key="5">
    <source>
        <dbReference type="Proteomes" id="UP000297245"/>
    </source>
</evidence>
<evidence type="ECO:0000259" key="2">
    <source>
        <dbReference type="Pfam" id="PF20152"/>
    </source>
</evidence>
<dbReference type="Pfam" id="PF20152">
    <property type="entry name" value="DUF6534"/>
    <property type="match status" value="1"/>
</dbReference>
<dbReference type="OrthoDB" id="2953893at2759"/>
<keyword evidence="1" id="KW-0812">Transmembrane</keyword>
<evidence type="ECO:0000256" key="1">
    <source>
        <dbReference type="SAM" id="Phobius"/>
    </source>
</evidence>
<dbReference type="EMBL" id="ML179777">
    <property type="protein sequence ID" value="THU81825.1"/>
    <property type="molecule type" value="Genomic_DNA"/>
</dbReference>
<gene>
    <name evidence="3" type="ORF">K435DRAFT_559507</name>
    <name evidence="4" type="ORF">K435DRAFT_615076</name>
</gene>
<reference evidence="3 5" key="1">
    <citation type="journal article" date="2019" name="Nat. Ecol. Evol.">
        <title>Megaphylogeny resolves global patterns of mushroom evolution.</title>
        <authorList>
            <person name="Varga T."/>
            <person name="Krizsan K."/>
            <person name="Foldi C."/>
            <person name="Dima B."/>
            <person name="Sanchez-Garcia M."/>
            <person name="Sanchez-Ramirez S."/>
            <person name="Szollosi G.J."/>
            <person name="Szarkandi J.G."/>
            <person name="Papp V."/>
            <person name="Albert L."/>
            <person name="Andreopoulos W."/>
            <person name="Angelini C."/>
            <person name="Antonin V."/>
            <person name="Barry K.W."/>
            <person name="Bougher N.L."/>
            <person name="Buchanan P."/>
            <person name="Buyck B."/>
            <person name="Bense V."/>
            <person name="Catcheside P."/>
            <person name="Chovatia M."/>
            <person name="Cooper J."/>
            <person name="Damon W."/>
            <person name="Desjardin D."/>
            <person name="Finy P."/>
            <person name="Geml J."/>
            <person name="Haridas S."/>
            <person name="Hughes K."/>
            <person name="Justo A."/>
            <person name="Karasinski D."/>
            <person name="Kautmanova I."/>
            <person name="Kiss B."/>
            <person name="Kocsube S."/>
            <person name="Kotiranta H."/>
            <person name="LaButti K.M."/>
            <person name="Lechner B.E."/>
            <person name="Liimatainen K."/>
            <person name="Lipzen A."/>
            <person name="Lukacs Z."/>
            <person name="Mihaltcheva S."/>
            <person name="Morgado L.N."/>
            <person name="Niskanen T."/>
            <person name="Noordeloos M.E."/>
            <person name="Ohm R.A."/>
            <person name="Ortiz-Santana B."/>
            <person name="Ovrebo C."/>
            <person name="Racz N."/>
            <person name="Riley R."/>
            <person name="Savchenko A."/>
            <person name="Shiryaev A."/>
            <person name="Soop K."/>
            <person name="Spirin V."/>
            <person name="Szebenyi C."/>
            <person name="Tomsovsky M."/>
            <person name="Tulloss R.E."/>
            <person name="Uehling J."/>
            <person name="Grigoriev I.V."/>
            <person name="Vagvolgyi C."/>
            <person name="Papp T."/>
            <person name="Martin F.M."/>
            <person name="Miettinen O."/>
            <person name="Hibbett D.S."/>
            <person name="Nagy L.G."/>
        </authorList>
    </citation>
    <scope>NUCLEOTIDE SEQUENCE [LARGE SCALE GENOMIC DNA]</scope>
    <source>
        <strain evidence="3 5">CBS 962.96</strain>
    </source>
</reference>
<keyword evidence="5" id="KW-1185">Reference proteome</keyword>
<feature type="transmembrane region" description="Helical" evidence="1">
    <location>
        <begin position="72"/>
        <end position="93"/>
    </location>
</feature>
<feature type="transmembrane region" description="Helical" evidence="1">
    <location>
        <begin position="155"/>
        <end position="171"/>
    </location>
</feature>
<dbReference type="AlphaFoldDB" id="A0A4V4HC39"/>
<proteinExistence type="predicted"/>
<dbReference type="EMBL" id="ML179539">
    <property type="protein sequence ID" value="THU85575.1"/>
    <property type="molecule type" value="Genomic_DNA"/>
</dbReference>
<feature type="transmembrane region" description="Helical" evidence="1">
    <location>
        <begin position="131"/>
        <end position="148"/>
    </location>
</feature>
<feature type="transmembrane region" description="Helical" evidence="1">
    <location>
        <begin position="105"/>
        <end position="125"/>
    </location>
</feature>
<sequence>ILGYLFNWGLFGVLNVQIYLYYLAFPNDRLLPKAVVYFVYILEAVQTILLTRDAFRVFGYGFGSTASLDEMAWIWFSVPIMSGIIGTTVQLFFAWRIYILSGRKWYIPAGVSLVSIVGCGAAIWVGVYAKILNHFIVITFTSILINYVKVWLGSTALVDTIITSCMVYILTSSRTGFKSTNSLLTKFVRLAVETAFVCSAVAIIELAMFVAFRNDSFYMCPARMLSKLYSNSLL</sequence>
<feature type="domain" description="DUF6534" evidence="2">
    <location>
        <begin position="156"/>
        <end position="234"/>
    </location>
</feature>
<feature type="transmembrane region" description="Helical" evidence="1">
    <location>
        <begin position="34"/>
        <end position="52"/>
    </location>
</feature>
<feature type="transmembrane region" description="Helical" evidence="1">
    <location>
        <begin position="6"/>
        <end position="22"/>
    </location>
</feature>
<dbReference type="PANTHER" id="PTHR40465">
    <property type="entry name" value="CHROMOSOME 1, WHOLE GENOME SHOTGUN SEQUENCE"/>
    <property type="match status" value="1"/>
</dbReference>
<feature type="non-terminal residue" evidence="3">
    <location>
        <position position="1"/>
    </location>
</feature>
<feature type="transmembrane region" description="Helical" evidence="1">
    <location>
        <begin position="191"/>
        <end position="212"/>
    </location>
</feature>
<dbReference type="PANTHER" id="PTHR40465:SF1">
    <property type="entry name" value="DUF6534 DOMAIN-CONTAINING PROTEIN"/>
    <property type="match status" value="1"/>
</dbReference>
<accession>A0A4V4HC39</accession>
<organism evidence="3 5">
    <name type="scientific">Dendrothele bispora (strain CBS 962.96)</name>
    <dbReference type="NCBI Taxonomy" id="1314807"/>
    <lineage>
        <taxon>Eukaryota</taxon>
        <taxon>Fungi</taxon>
        <taxon>Dikarya</taxon>
        <taxon>Basidiomycota</taxon>
        <taxon>Agaricomycotina</taxon>
        <taxon>Agaricomycetes</taxon>
        <taxon>Agaricomycetidae</taxon>
        <taxon>Agaricales</taxon>
        <taxon>Agaricales incertae sedis</taxon>
        <taxon>Dendrothele</taxon>
    </lineage>
</organism>